<dbReference type="InterPro" id="IPR001647">
    <property type="entry name" value="HTH_TetR"/>
</dbReference>
<dbReference type="InterPro" id="IPR041479">
    <property type="entry name" value="TetR_CgmR_C"/>
</dbReference>
<feature type="domain" description="HTH tetR-type" evidence="5">
    <location>
        <begin position="6"/>
        <end position="66"/>
    </location>
</feature>
<keyword evidence="2 4" id="KW-0238">DNA-binding</keyword>
<dbReference type="SUPFAM" id="SSF46689">
    <property type="entry name" value="Homeodomain-like"/>
    <property type="match status" value="1"/>
</dbReference>
<dbReference type="PANTHER" id="PTHR47506">
    <property type="entry name" value="TRANSCRIPTIONAL REGULATORY PROTEIN"/>
    <property type="match status" value="1"/>
</dbReference>
<gene>
    <name evidence="6" type="ORF">ABIC20_001554</name>
</gene>
<dbReference type="InterPro" id="IPR009057">
    <property type="entry name" value="Homeodomain-like_sf"/>
</dbReference>
<keyword evidence="1" id="KW-0805">Transcription regulation</keyword>
<dbReference type="PANTHER" id="PTHR47506:SF6">
    <property type="entry name" value="HTH-TYPE TRANSCRIPTIONAL REPRESSOR NEMR"/>
    <property type="match status" value="1"/>
</dbReference>
<protein>
    <submittedName>
        <fullName evidence="6">AcrR family transcriptional regulator</fullName>
    </submittedName>
</protein>
<dbReference type="GeneID" id="6136128"/>
<evidence type="ECO:0000313" key="7">
    <source>
        <dbReference type="Proteomes" id="UP001549119"/>
    </source>
</evidence>
<evidence type="ECO:0000256" key="1">
    <source>
        <dbReference type="ARBA" id="ARBA00023015"/>
    </source>
</evidence>
<dbReference type="RefSeq" id="WP_012317310.1">
    <property type="nucleotide sequence ID" value="NZ_BJXP01000002.1"/>
</dbReference>
<dbReference type="EMBL" id="JBEPNW010000002">
    <property type="protein sequence ID" value="MET3864245.1"/>
    <property type="molecule type" value="Genomic_DNA"/>
</dbReference>
<dbReference type="Pfam" id="PF17937">
    <property type="entry name" value="TetR_C_28"/>
    <property type="match status" value="1"/>
</dbReference>
<proteinExistence type="predicted"/>
<keyword evidence="3" id="KW-0804">Transcription</keyword>
<dbReference type="Gene3D" id="1.10.357.10">
    <property type="entry name" value="Tetracycline Repressor, domain 2"/>
    <property type="match status" value="1"/>
</dbReference>
<feature type="DNA-binding region" description="H-T-H motif" evidence="4">
    <location>
        <begin position="29"/>
        <end position="48"/>
    </location>
</feature>
<evidence type="ECO:0000313" key="6">
    <source>
        <dbReference type="EMBL" id="MET3864245.1"/>
    </source>
</evidence>
<evidence type="ECO:0000256" key="3">
    <source>
        <dbReference type="ARBA" id="ARBA00023163"/>
    </source>
</evidence>
<dbReference type="Proteomes" id="UP001549119">
    <property type="component" value="Unassembled WGS sequence"/>
</dbReference>
<evidence type="ECO:0000256" key="2">
    <source>
        <dbReference type="ARBA" id="ARBA00023125"/>
    </source>
</evidence>
<accession>A0ABV2NCT4</accession>
<name>A0ABV2NCT4_9HYPH</name>
<sequence>MGRPRSIDRDKVLDIAERIVREEGATALTFDAVARAAGITKGGLQYCFGSKDDLVAAMADRWLAGFDAEVARHTPADGTRVDHVRGYVTASARIDEATQTKIAGMLVSLLQSPKHREQARGWYAAWLTRLEPGSEAERRARAAFFAAEGAFFLRSLGLVALDQGQWDAVFDDILALL</sequence>
<keyword evidence="7" id="KW-1185">Reference proteome</keyword>
<organism evidence="6 7">
    <name type="scientific">Methylobacterium radiotolerans</name>
    <dbReference type="NCBI Taxonomy" id="31998"/>
    <lineage>
        <taxon>Bacteria</taxon>
        <taxon>Pseudomonadati</taxon>
        <taxon>Pseudomonadota</taxon>
        <taxon>Alphaproteobacteria</taxon>
        <taxon>Hyphomicrobiales</taxon>
        <taxon>Methylobacteriaceae</taxon>
        <taxon>Methylobacterium</taxon>
    </lineage>
</organism>
<evidence type="ECO:0000259" key="5">
    <source>
        <dbReference type="PROSITE" id="PS50977"/>
    </source>
</evidence>
<dbReference type="Pfam" id="PF00440">
    <property type="entry name" value="TetR_N"/>
    <property type="match status" value="1"/>
</dbReference>
<reference evidence="6 7" key="1">
    <citation type="submission" date="2024-06" db="EMBL/GenBank/DDBJ databases">
        <title>Genomics of switchgrass bacterial isolates.</title>
        <authorList>
            <person name="Shade A."/>
        </authorList>
    </citation>
    <scope>NUCLEOTIDE SEQUENCE [LARGE SCALE GENOMIC DNA]</scope>
    <source>
        <strain evidence="6 7">PvP084</strain>
    </source>
</reference>
<dbReference type="PRINTS" id="PR00455">
    <property type="entry name" value="HTHTETR"/>
</dbReference>
<dbReference type="PROSITE" id="PS50977">
    <property type="entry name" value="HTH_TETR_2"/>
    <property type="match status" value="1"/>
</dbReference>
<evidence type="ECO:0000256" key="4">
    <source>
        <dbReference type="PROSITE-ProRule" id="PRU00335"/>
    </source>
</evidence>
<comment type="caution">
    <text evidence="6">The sequence shown here is derived from an EMBL/GenBank/DDBJ whole genome shotgun (WGS) entry which is preliminary data.</text>
</comment>